<evidence type="ECO:0000256" key="1">
    <source>
        <dbReference type="SAM" id="Phobius"/>
    </source>
</evidence>
<keyword evidence="1" id="KW-0812">Transmembrane</keyword>
<name>A0A6A3NUX1_9STRA</name>
<gene>
    <name evidence="3" type="ORF">PR001_g1543</name>
    <name evidence="2" type="ORF">PR002_g1371</name>
</gene>
<feature type="transmembrane region" description="Helical" evidence="1">
    <location>
        <begin position="14"/>
        <end position="37"/>
    </location>
</feature>
<proteinExistence type="predicted"/>
<dbReference type="AlphaFoldDB" id="A0A6A3NUX1"/>
<dbReference type="Proteomes" id="UP000435112">
    <property type="component" value="Unassembled WGS sequence"/>
</dbReference>
<evidence type="ECO:0000313" key="4">
    <source>
        <dbReference type="Proteomes" id="UP000429607"/>
    </source>
</evidence>
<dbReference type="EMBL" id="QXFU01000039">
    <property type="protein sequence ID" value="KAE9046868.1"/>
    <property type="molecule type" value="Genomic_DNA"/>
</dbReference>
<dbReference type="Proteomes" id="UP000429607">
    <property type="component" value="Unassembled WGS sequence"/>
</dbReference>
<evidence type="ECO:0000313" key="5">
    <source>
        <dbReference type="Proteomes" id="UP000435112"/>
    </source>
</evidence>
<comment type="caution">
    <text evidence="2">The sequence shown here is derived from an EMBL/GenBank/DDBJ whole genome shotgun (WGS) entry which is preliminary data.</text>
</comment>
<evidence type="ECO:0000313" key="3">
    <source>
        <dbReference type="EMBL" id="KAE9051342.1"/>
    </source>
</evidence>
<keyword evidence="1" id="KW-0472">Membrane</keyword>
<protein>
    <submittedName>
        <fullName evidence="2">Uncharacterized protein</fullName>
    </submittedName>
</protein>
<sequence length="55" mass="5911">MAPMKVILPAPNTLIAMTLVSGMGVVILDNTGTILSLSRLLRKNVSALNLRHFAH</sequence>
<reference evidence="4 5" key="1">
    <citation type="submission" date="2018-09" db="EMBL/GenBank/DDBJ databases">
        <title>Genomic investigation of the strawberry pathogen Phytophthora fragariae indicates pathogenicity is determined by transcriptional variation in three key races.</title>
        <authorList>
            <person name="Adams T.M."/>
            <person name="Armitage A.D."/>
            <person name="Sobczyk M.K."/>
            <person name="Bates H.J."/>
            <person name="Dunwell J.M."/>
            <person name="Nellist C.F."/>
            <person name="Harrison R.J."/>
        </authorList>
    </citation>
    <scope>NUCLEOTIDE SEQUENCE [LARGE SCALE GENOMIC DNA]</scope>
    <source>
        <strain evidence="3 4">SCRP249</strain>
        <strain evidence="2 5">SCRP324</strain>
    </source>
</reference>
<keyword evidence="1" id="KW-1133">Transmembrane helix</keyword>
<accession>A0A6A3NUX1</accession>
<evidence type="ECO:0000313" key="2">
    <source>
        <dbReference type="EMBL" id="KAE9046868.1"/>
    </source>
</evidence>
<organism evidence="2 5">
    <name type="scientific">Phytophthora rubi</name>
    <dbReference type="NCBI Taxonomy" id="129364"/>
    <lineage>
        <taxon>Eukaryota</taxon>
        <taxon>Sar</taxon>
        <taxon>Stramenopiles</taxon>
        <taxon>Oomycota</taxon>
        <taxon>Peronosporomycetes</taxon>
        <taxon>Peronosporales</taxon>
        <taxon>Peronosporaceae</taxon>
        <taxon>Phytophthora</taxon>
    </lineage>
</organism>
<dbReference type="EMBL" id="QXFV01000048">
    <property type="protein sequence ID" value="KAE9051342.1"/>
    <property type="molecule type" value="Genomic_DNA"/>
</dbReference>